<comment type="caution">
    <text evidence="1">The sequence shown here is derived from an EMBL/GenBank/DDBJ whole genome shotgun (WGS) entry which is preliminary data.</text>
</comment>
<name>A0A7J3QEF2_9CREN</name>
<sequence>MGVEEARLLGHNIINYILDLGKDIAYSAISFKYIASTDELIPIAIIIHPTDNIFKDLSINIISRMLNEAKGYIYGSSNDAGILLPINNSFDLYNKIATIIPQIIKQLLNKDVKPMIIGYDTEVL</sequence>
<evidence type="ECO:0000313" key="1">
    <source>
        <dbReference type="EMBL" id="HGV66780.1"/>
    </source>
</evidence>
<dbReference type="EMBL" id="DTET01000151">
    <property type="protein sequence ID" value="HGV66780.1"/>
    <property type="molecule type" value="Genomic_DNA"/>
</dbReference>
<reference evidence="1" key="1">
    <citation type="journal article" date="2020" name="mSystems">
        <title>Genome- and Community-Level Interaction Insights into Carbon Utilization and Element Cycling Functions of Hydrothermarchaeota in Hydrothermal Sediment.</title>
        <authorList>
            <person name="Zhou Z."/>
            <person name="Liu Y."/>
            <person name="Xu W."/>
            <person name="Pan J."/>
            <person name="Luo Z.H."/>
            <person name="Li M."/>
        </authorList>
    </citation>
    <scope>NUCLEOTIDE SEQUENCE [LARGE SCALE GENOMIC DNA]</scope>
    <source>
        <strain evidence="1">SpSt-721</strain>
    </source>
</reference>
<gene>
    <name evidence="1" type="ORF">ENV02_03070</name>
</gene>
<dbReference type="AlphaFoldDB" id="A0A7J3QEF2"/>
<protein>
    <submittedName>
        <fullName evidence="1">Uncharacterized protein</fullName>
    </submittedName>
</protein>
<proteinExistence type="predicted"/>
<organism evidence="1">
    <name type="scientific">Ignisphaera aggregans</name>
    <dbReference type="NCBI Taxonomy" id="334771"/>
    <lineage>
        <taxon>Archaea</taxon>
        <taxon>Thermoproteota</taxon>
        <taxon>Thermoprotei</taxon>
        <taxon>Desulfurococcales</taxon>
        <taxon>Desulfurococcaceae</taxon>
        <taxon>Ignisphaera</taxon>
    </lineage>
</organism>
<accession>A0A7J3QEF2</accession>